<feature type="region of interest" description="Disordered" evidence="1">
    <location>
        <begin position="87"/>
        <end position="136"/>
    </location>
</feature>
<dbReference type="EMBL" id="JBFOLJ010000012">
    <property type="protein sequence ID" value="KAL2488776.1"/>
    <property type="molecule type" value="Genomic_DNA"/>
</dbReference>
<dbReference type="PANTHER" id="PTHR46158:SF1">
    <property type="entry name" value="RING_U-BOX SUPERFAMILY PROTEIN"/>
    <property type="match status" value="1"/>
</dbReference>
<keyword evidence="2" id="KW-1133">Transmembrane helix</keyword>
<evidence type="ECO:0000256" key="1">
    <source>
        <dbReference type="SAM" id="MobiDB-lite"/>
    </source>
</evidence>
<sequence length="136" mass="15412">MHSTQDSLLLEQITSHKKTHIINTAPPSFYKSIWNHPSRSKYHACKTSAVHVQPVLSILLSTFAGFGVAMSGSSILVEFLRWRRRQRAATNQNQTSSQVVLNQTRWPQMNQPETPPYTGPQLHQTEAENPETFSGR</sequence>
<proteinExistence type="predicted"/>
<keyword evidence="4" id="KW-1185">Reference proteome</keyword>
<gene>
    <name evidence="3" type="ORF">Fot_42068</name>
</gene>
<reference evidence="4" key="1">
    <citation type="submission" date="2024-07" db="EMBL/GenBank/DDBJ databases">
        <title>Two chromosome-level genome assemblies of Korean endemic species Abeliophyllum distichum and Forsythia ovata (Oleaceae).</title>
        <authorList>
            <person name="Jang H."/>
        </authorList>
    </citation>
    <scope>NUCLEOTIDE SEQUENCE [LARGE SCALE GENOMIC DNA]</scope>
</reference>
<evidence type="ECO:0000313" key="3">
    <source>
        <dbReference type="EMBL" id="KAL2488776.1"/>
    </source>
</evidence>
<feature type="compositionally biased region" description="Polar residues" evidence="1">
    <location>
        <begin position="96"/>
        <end position="112"/>
    </location>
</feature>
<dbReference type="Proteomes" id="UP001604277">
    <property type="component" value="Unassembled WGS sequence"/>
</dbReference>
<keyword evidence="2" id="KW-0812">Transmembrane</keyword>
<feature type="transmembrane region" description="Helical" evidence="2">
    <location>
        <begin position="56"/>
        <end position="77"/>
    </location>
</feature>
<organism evidence="3 4">
    <name type="scientific">Forsythia ovata</name>
    <dbReference type="NCBI Taxonomy" id="205694"/>
    <lineage>
        <taxon>Eukaryota</taxon>
        <taxon>Viridiplantae</taxon>
        <taxon>Streptophyta</taxon>
        <taxon>Embryophyta</taxon>
        <taxon>Tracheophyta</taxon>
        <taxon>Spermatophyta</taxon>
        <taxon>Magnoliopsida</taxon>
        <taxon>eudicotyledons</taxon>
        <taxon>Gunneridae</taxon>
        <taxon>Pentapetalae</taxon>
        <taxon>asterids</taxon>
        <taxon>lamiids</taxon>
        <taxon>Lamiales</taxon>
        <taxon>Oleaceae</taxon>
        <taxon>Forsythieae</taxon>
        <taxon>Forsythia</taxon>
    </lineage>
</organism>
<dbReference type="AlphaFoldDB" id="A0ABD1RKV5"/>
<protein>
    <submittedName>
        <fullName evidence="3">RING-CH-type domain-containing protein</fullName>
    </submittedName>
</protein>
<comment type="caution">
    <text evidence="3">The sequence shown here is derived from an EMBL/GenBank/DDBJ whole genome shotgun (WGS) entry which is preliminary data.</text>
</comment>
<dbReference type="PANTHER" id="PTHR46158">
    <property type="entry name" value="OS02G0165000 PROTEIN"/>
    <property type="match status" value="1"/>
</dbReference>
<name>A0ABD1RKV5_9LAMI</name>
<evidence type="ECO:0000256" key="2">
    <source>
        <dbReference type="SAM" id="Phobius"/>
    </source>
</evidence>
<keyword evidence="2" id="KW-0472">Membrane</keyword>
<evidence type="ECO:0000313" key="4">
    <source>
        <dbReference type="Proteomes" id="UP001604277"/>
    </source>
</evidence>
<accession>A0ABD1RKV5</accession>